<feature type="compositionally biased region" description="Polar residues" evidence="1">
    <location>
        <begin position="75"/>
        <end position="96"/>
    </location>
</feature>
<comment type="caution">
    <text evidence="2">The sequence shown here is derived from an EMBL/GenBank/DDBJ whole genome shotgun (WGS) entry which is preliminary data.</text>
</comment>
<feature type="region of interest" description="Disordered" evidence="1">
    <location>
        <begin position="43"/>
        <end position="98"/>
    </location>
</feature>
<dbReference type="EMBL" id="AHGT01000073">
    <property type="protein sequence ID" value="ESU35653.1"/>
    <property type="molecule type" value="Genomic_DNA"/>
</dbReference>
<organism evidence="2 3">
    <name type="scientific">Giardia intestinalis</name>
    <name type="common">Giardia lamblia</name>
    <dbReference type="NCBI Taxonomy" id="5741"/>
    <lineage>
        <taxon>Eukaryota</taxon>
        <taxon>Metamonada</taxon>
        <taxon>Diplomonadida</taxon>
        <taxon>Hexamitidae</taxon>
        <taxon>Giardiinae</taxon>
        <taxon>Giardia</taxon>
    </lineage>
</organism>
<dbReference type="VEuPathDB" id="GiardiaDB:GL50803_0014250"/>
<evidence type="ECO:0000256" key="1">
    <source>
        <dbReference type="SAM" id="MobiDB-lite"/>
    </source>
</evidence>
<reference evidence="2 3" key="2">
    <citation type="journal article" date="2013" name="Genome Biol. Evol.">
        <title>Genome sequencing of Giardia lamblia genotypes A2 and B isolates (DH and GS) and comparative analysis with the genomes of genotypes A1 and E (WB and Pig).</title>
        <authorList>
            <person name="Adam R.D."/>
            <person name="Dahlstrom E.W."/>
            <person name="Martens C.A."/>
            <person name="Bruno D.P."/>
            <person name="Barbian K.D."/>
            <person name="Ricklefs S.M."/>
            <person name="Hernandez M.M."/>
            <person name="Narla N.P."/>
            <person name="Patel R.B."/>
            <person name="Porcella S.F."/>
            <person name="Nash T.E."/>
        </authorList>
    </citation>
    <scope>NUCLEOTIDE SEQUENCE [LARGE SCALE GENOMIC DNA]</scope>
    <source>
        <strain evidence="2 3">DH</strain>
    </source>
</reference>
<accession>V6T9V7</accession>
<dbReference type="VEuPathDB" id="GiardiaDB:DHA2_153339"/>
<evidence type="ECO:0000313" key="2">
    <source>
        <dbReference type="EMBL" id="ESU35653.1"/>
    </source>
</evidence>
<protein>
    <submittedName>
        <fullName evidence="2">Uncharacterized protein</fullName>
    </submittedName>
</protein>
<name>V6T9V7_GIAIN</name>
<dbReference type="AlphaFoldDB" id="V6T9V7"/>
<proteinExistence type="predicted"/>
<dbReference type="VEuPathDB" id="GiardiaDB:GL50581_1834"/>
<evidence type="ECO:0000313" key="3">
    <source>
        <dbReference type="Proteomes" id="UP000018320"/>
    </source>
</evidence>
<sequence length="394" mass="43539">MPMADRLKSIMEHAPACNAAEEPSVLENVPGYGSVLKQTRSFLDRRTRRSPHRPETARLYSHRQRDGLIIPLSSGPDQATSPSTNTPKSNRPSSAASVLPPDVEASLTCLLAAAKSFSTVMTHYDINDLTRIREASASFKDIKHEDIGTGALYKRHMETTRDLSLSNLYPTKCSANSDGKLSLSRPTHTFSLLRASSKYHADNKSHTQLEALQYEIDQSTKKCKSDFQALVLPTDKTEIESRHFPAISFSLTSASSTEASDMAKMERLGTLLLSERVPAIVLGRHDFSLARKLVALELDTVSMDCQILIYTLKTQTKMGSVKLYEVVTPQRALNDTSIDLLGTYGVSLFDLNVMKTPDMTELIEFKGSGSMFALLLSGQHARLLLTMLDKVLVK</sequence>
<dbReference type="Proteomes" id="UP000018320">
    <property type="component" value="Unassembled WGS sequence"/>
</dbReference>
<dbReference type="VEuPathDB" id="GiardiaDB:QR46_2715"/>
<gene>
    <name evidence="2" type="ORF">DHA2_153339</name>
</gene>
<reference evidence="3" key="1">
    <citation type="submission" date="2012-02" db="EMBL/GenBank/DDBJ databases">
        <title>Genome sequencing of Giardia lamblia Genotypes A2 and B isolates (DH and GS) and comparative analysis with the genomes of Genotypes A1 and E (WB and Pig).</title>
        <authorList>
            <person name="Adam R."/>
            <person name="Dahlstrom E."/>
            <person name="Martens C."/>
            <person name="Bruno D."/>
            <person name="Barbian K."/>
            <person name="Porcella S.F."/>
            <person name="Nash T."/>
        </authorList>
    </citation>
    <scope>NUCLEOTIDE SEQUENCE</scope>
    <source>
        <strain evidence="3">DH</strain>
    </source>
</reference>